<proteinExistence type="predicted"/>
<dbReference type="EMBL" id="LLXX01000037">
    <property type="protein sequence ID" value="KRR11629.1"/>
    <property type="molecule type" value="Genomic_DNA"/>
</dbReference>
<gene>
    <name evidence="1" type="ORF">CP49_40840</name>
</gene>
<keyword evidence="2" id="KW-1185">Reference proteome</keyword>
<dbReference type="Proteomes" id="UP000051913">
    <property type="component" value="Unassembled WGS sequence"/>
</dbReference>
<evidence type="ECO:0000313" key="1">
    <source>
        <dbReference type="EMBL" id="KRR11629.1"/>
    </source>
</evidence>
<sequence length="165" mass="18769">MTDSNDGPKFALRNGIYHSARRDFYGSSNRWLNFDVIILGAGVAGKASKLFHVEELWLEFGVLVFATLQLTFDFGYKARTHEFLQRKYNEMLADLEFFRSSPGNGHRRVVCHVSKVPTGDIQTRWEPVTGVNAWGCWSGDGQRAHKLPFRLILKSSSKKVAGYRI</sequence>
<name>A0A0R3M230_9BRAD</name>
<accession>A0A0R3M230</accession>
<dbReference type="OrthoDB" id="8103752at2"/>
<comment type="caution">
    <text evidence="1">The sequence shown here is derived from an EMBL/GenBank/DDBJ whole genome shotgun (WGS) entry which is preliminary data.</text>
</comment>
<reference evidence="1 2" key="1">
    <citation type="submission" date="2014-03" db="EMBL/GenBank/DDBJ databases">
        <title>Bradyrhizobium valentinum sp. nov., isolated from effective nodules of Lupinus mariae-josephae, a lupine endemic of basic-lime soils in Eastern Spain.</title>
        <authorList>
            <person name="Duran D."/>
            <person name="Rey L."/>
            <person name="Navarro A."/>
            <person name="Busquets A."/>
            <person name="Imperial J."/>
            <person name="Ruiz-Argueso T."/>
        </authorList>
    </citation>
    <scope>NUCLEOTIDE SEQUENCE [LARGE SCALE GENOMIC DNA]</scope>
    <source>
        <strain evidence="1 2">LmjM3</strain>
    </source>
</reference>
<dbReference type="RefSeq" id="WP_057849555.1">
    <property type="nucleotide sequence ID" value="NZ_LLXX01000037.1"/>
</dbReference>
<evidence type="ECO:0000313" key="2">
    <source>
        <dbReference type="Proteomes" id="UP000051913"/>
    </source>
</evidence>
<dbReference type="AlphaFoldDB" id="A0A0R3M230"/>
<organism evidence="1 2">
    <name type="scientific">Bradyrhizobium valentinum</name>
    <dbReference type="NCBI Taxonomy" id="1518501"/>
    <lineage>
        <taxon>Bacteria</taxon>
        <taxon>Pseudomonadati</taxon>
        <taxon>Pseudomonadota</taxon>
        <taxon>Alphaproteobacteria</taxon>
        <taxon>Hyphomicrobiales</taxon>
        <taxon>Nitrobacteraceae</taxon>
        <taxon>Bradyrhizobium</taxon>
    </lineage>
</organism>
<protein>
    <submittedName>
        <fullName evidence="1">Uncharacterized protein</fullName>
    </submittedName>
</protein>